<name>A0ABV9N7D3_9FLAO</name>
<keyword evidence="2" id="KW-0808">Transferase</keyword>
<organism evidence="3 4">
    <name type="scientific">Geojedonia litorea</name>
    <dbReference type="NCBI Taxonomy" id="1268269"/>
    <lineage>
        <taxon>Bacteria</taxon>
        <taxon>Pseudomonadati</taxon>
        <taxon>Bacteroidota</taxon>
        <taxon>Flavobacteriia</taxon>
        <taxon>Flavobacteriales</taxon>
        <taxon>Flavobacteriaceae</taxon>
        <taxon>Geojedonia</taxon>
    </lineage>
</organism>
<evidence type="ECO:0000313" key="4">
    <source>
        <dbReference type="Proteomes" id="UP001595953"/>
    </source>
</evidence>
<evidence type="ECO:0000256" key="1">
    <source>
        <dbReference type="ARBA" id="ARBA00022676"/>
    </source>
</evidence>
<reference evidence="4" key="1">
    <citation type="journal article" date="2019" name="Int. J. Syst. Evol. Microbiol.">
        <title>The Global Catalogue of Microorganisms (GCM) 10K type strain sequencing project: providing services to taxonomists for standard genome sequencing and annotation.</title>
        <authorList>
            <consortium name="The Broad Institute Genomics Platform"/>
            <consortium name="The Broad Institute Genome Sequencing Center for Infectious Disease"/>
            <person name="Wu L."/>
            <person name="Ma J."/>
        </authorList>
    </citation>
    <scope>NUCLEOTIDE SEQUENCE [LARGE SCALE GENOMIC DNA]</scope>
    <source>
        <strain evidence="4">CCUG 63682</strain>
    </source>
</reference>
<dbReference type="PANTHER" id="PTHR30160:SF7">
    <property type="entry name" value="ADP-HEPTOSE--LPS HEPTOSYLTRANSFERASE 2"/>
    <property type="match status" value="1"/>
</dbReference>
<dbReference type="InterPro" id="IPR002201">
    <property type="entry name" value="Glyco_trans_9"/>
</dbReference>
<dbReference type="Pfam" id="PF01075">
    <property type="entry name" value="Glyco_transf_9"/>
    <property type="match status" value="1"/>
</dbReference>
<comment type="caution">
    <text evidence="3">The sequence shown here is derived from an EMBL/GenBank/DDBJ whole genome shotgun (WGS) entry which is preliminary data.</text>
</comment>
<dbReference type="Gene3D" id="3.40.50.2000">
    <property type="entry name" value="Glycogen Phosphorylase B"/>
    <property type="match status" value="2"/>
</dbReference>
<dbReference type="Proteomes" id="UP001595953">
    <property type="component" value="Unassembled WGS sequence"/>
</dbReference>
<evidence type="ECO:0000313" key="3">
    <source>
        <dbReference type="EMBL" id="MFC4722803.1"/>
    </source>
</evidence>
<dbReference type="SUPFAM" id="SSF53756">
    <property type="entry name" value="UDP-Glycosyltransferase/glycogen phosphorylase"/>
    <property type="match status" value="1"/>
</dbReference>
<protein>
    <submittedName>
        <fullName evidence="3">Glycosyltransferase family 9 protein</fullName>
    </submittedName>
</protein>
<keyword evidence="4" id="KW-1185">Reference proteome</keyword>
<proteinExistence type="predicted"/>
<dbReference type="CDD" id="cd03789">
    <property type="entry name" value="GT9_LPS_heptosyltransferase"/>
    <property type="match status" value="1"/>
</dbReference>
<evidence type="ECO:0000256" key="2">
    <source>
        <dbReference type="ARBA" id="ARBA00022679"/>
    </source>
</evidence>
<gene>
    <name evidence="3" type="ORF">ACFO5O_10750</name>
</gene>
<sequence>MKILVIQQRRVGDVLLSSMLCEQIKKNIPTSCVHYLVNTNTEAIVMNNPYIDQIIFFTEEYRKSKWSFYKFLNGLNQENYDVVIDAYCKLESMLVTLFSKAKVKISIDKWYSKSIYTETCKYTKVNNSNLGLAVENRLKLLKPLLNDKAKVVSQPKVYLTENEILKARLFLENSNIDFSNPILMINILGSAIQKTYPLTYMAQIIDYIVSKGEFTLLFNYIPSQLNQAKELYNLCSLKSRSKIKFDVYTSSLRSFLGVLYHCNALIGNEGGAVNMAKALNIPTFSIFSPWIDKATWETFKHIKSHVAVHLNDYKPKLFTGKSRKKLKKNAPDLYCKFKPILFKEKINHFLESEVLIKKRYSSYKNIETTTDRVKYKVFNSVLQH</sequence>
<dbReference type="InterPro" id="IPR051199">
    <property type="entry name" value="LPS_LOS_Heptosyltrfase"/>
</dbReference>
<accession>A0ABV9N7D3</accession>
<dbReference type="PANTHER" id="PTHR30160">
    <property type="entry name" value="TETRAACYLDISACCHARIDE 4'-KINASE-RELATED"/>
    <property type="match status" value="1"/>
</dbReference>
<dbReference type="EMBL" id="JBHSGP010000014">
    <property type="protein sequence ID" value="MFC4722803.1"/>
    <property type="molecule type" value="Genomic_DNA"/>
</dbReference>
<dbReference type="RefSeq" id="WP_387963625.1">
    <property type="nucleotide sequence ID" value="NZ_JBHSGP010000014.1"/>
</dbReference>
<keyword evidence="1" id="KW-0328">Glycosyltransferase</keyword>